<name>A0A5C5UYQ3_9BACT</name>
<reference evidence="1 2" key="1">
    <citation type="submission" date="2019-02" db="EMBL/GenBank/DDBJ databases">
        <title>Deep-cultivation of Planctomycetes and their phenomic and genomic characterization uncovers novel biology.</title>
        <authorList>
            <person name="Wiegand S."/>
            <person name="Jogler M."/>
            <person name="Boedeker C."/>
            <person name="Pinto D."/>
            <person name="Vollmers J."/>
            <person name="Rivas-Marin E."/>
            <person name="Kohn T."/>
            <person name="Peeters S.H."/>
            <person name="Heuer A."/>
            <person name="Rast P."/>
            <person name="Oberbeckmann S."/>
            <person name="Bunk B."/>
            <person name="Jeske O."/>
            <person name="Meyerdierks A."/>
            <person name="Storesund J.E."/>
            <person name="Kallscheuer N."/>
            <person name="Luecker S."/>
            <person name="Lage O.M."/>
            <person name="Pohl T."/>
            <person name="Merkel B.J."/>
            <person name="Hornburger P."/>
            <person name="Mueller R.-W."/>
            <person name="Bruemmer F."/>
            <person name="Labrenz M."/>
            <person name="Spormann A.M."/>
            <person name="Op Den Camp H."/>
            <person name="Overmann J."/>
            <person name="Amann R."/>
            <person name="Jetten M.S.M."/>
            <person name="Mascher T."/>
            <person name="Medema M.H."/>
            <person name="Devos D.P."/>
            <person name="Kaster A.-K."/>
            <person name="Ovreas L."/>
            <person name="Rohde M."/>
            <person name="Galperin M.Y."/>
            <person name="Jogler C."/>
        </authorList>
    </citation>
    <scope>NUCLEOTIDE SEQUENCE [LARGE SCALE GENOMIC DNA]</scope>
    <source>
        <strain evidence="1 2">Enr8</strain>
    </source>
</reference>
<organism evidence="1 2">
    <name type="scientific">Blastopirellula retiformator</name>
    <dbReference type="NCBI Taxonomy" id="2527970"/>
    <lineage>
        <taxon>Bacteria</taxon>
        <taxon>Pseudomonadati</taxon>
        <taxon>Planctomycetota</taxon>
        <taxon>Planctomycetia</taxon>
        <taxon>Pirellulales</taxon>
        <taxon>Pirellulaceae</taxon>
        <taxon>Blastopirellula</taxon>
    </lineage>
</organism>
<gene>
    <name evidence="1" type="ORF">Enr8_32920</name>
</gene>
<comment type="caution">
    <text evidence="1">The sequence shown here is derived from an EMBL/GenBank/DDBJ whole genome shotgun (WGS) entry which is preliminary data.</text>
</comment>
<dbReference type="OrthoDB" id="268331at2"/>
<accession>A0A5C5UYQ3</accession>
<proteinExistence type="predicted"/>
<dbReference type="RefSeq" id="WP_146433452.1">
    <property type="nucleotide sequence ID" value="NZ_SJPF01000004.1"/>
</dbReference>
<dbReference type="Gene3D" id="3.30.530.20">
    <property type="match status" value="1"/>
</dbReference>
<dbReference type="AlphaFoldDB" id="A0A5C5UYQ3"/>
<evidence type="ECO:0008006" key="3">
    <source>
        <dbReference type="Google" id="ProtNLM"/>
    </source>
</evidence>
<dbReference type="CDD" id="cd07814">
    <property type="entry name" value="SRPBCC_CalC_Aha1-like"/>
    <property type="match status" value="1"/>
</dbReference>
<keyword evidence="2" id="KW-1185">Reference proteome</keyword>
<evidence type="ECO:0000313" key="2">
    <source>
        <dbReference type="Proteomes" id="UP000318878"/>
    </source>
</evidence>
<dbReference type="Proteomes" id="UP000318878">
    <property type="component" value="Unassembled WGS sequence"/>
</dbReference>
<dbReference type="EMBL" id="SJPF01000004">
    <property type="protein sequence ID" value="TWT31371.1"/>
    <property type="molecule type" value="Genomic_DNA"/>
</dbReference>
<dbReference type="SUPFAM" id="SSF55961">
    <property type="entry name" value="Bet v1-like"/>
    <property type="match status" value="1"/>
</dbReference>
<evidence type="ECO:0000313" key="1">
    <source>
        <dbReference type="EMBL" id="TWT31371.1"/>
    </source>
</evidence>
<protein>
    <recommendedName>
        <fullName evidence="3">Polyketide cyclase / dehydrase and lipid transport</fullName>
    </recommendedName>
</protein>
<dbReference type="InterPro" id="IPR023393">
    <property type="entry name" value="START-like_dom_sf"/>
</dbReference>
<sequence>MVAVNDTEAVRVLHIYQEIEINAPIAIAWEAILAEMGPEGVMPNDKTQPFPMVLEAWPGGRWFRDLGDNAGHFWGHVQVIKPPKLLEICGPLFMSYAATNHVQYRLIETGDMTTLQLTHRGLGQITQDVFDGANAGWDFRNQRTKEFAEKLAARAN</sequence>